<keyword evidence="2" id="KW-1185">Reference proteome</keyword>
<evidence type="ECO:0000313" key="1">
    <source>
        <dbReference type="EMBL" id="SFP40061.1"/>
    </source>
</evidence>
<name>A0A1I5Q260_9BACT</name>
<protein>
    <recommendedName>
        <fullName evidence="3">DUF177 domain-containing protein</fullName>
    </recommendedName>
</protein>
<accession>A0A1I5Q260</accession>
<sequence length="123" mass="14391">MQILLRKIRETENRFDIKVDEISCSGYFWRSGKHKAEIEGKIQGNISLSCDRCGEQFFEDIEEPFHIEVIDQPLKVTDCLDVIECLDGIVDFDMICKSEIASIQSEYHLCEKCKDIDEFEIEY</sequence>
<evidence type="ECO:0008006" key="3">
    <source>
        <dbReference type="Google" id="ProtNLM"/>
    </source>
</evidence>
<dbReference type="EMBL" id="FOXB01000018">
    <property type="protein sequence ID" value="SFP40061.1"/>
    <property type="molecule type" value="Genomic_DNA"/>
</dbReference>
<dbReference type="AlphaFoldDB" id="A0A1I5Q260"/>
<dbReference type="RefSeq" id="WP_092912434.1">
    <property type="nucleotide sequence ID" value="NZ_FOXB01000018.1"/>
</dbReference>
<gene>
    <name evidence="1" type="ORF">SAMN05216234_1185</name>
</gene>
<dbReference type="Proteomes" id="UP000199227">
    <property type="component" value="Unassembled WGS sequence"/>
</dbReference>
<dbReference type="STRING" id="223786.SAMN05216234_1185"/>
<proteinExistence type="predicted"/>
<organism evidence="1 2">
    <name type="scientific">Hydrogenimonas thermophila</name>
    <dbReference type="NCBI Taxonomy" id="223786"/>
    <lineage>
        <taxon>Bacteria</taxon>
        <taxon>Pseudomonadati</taxon>
        <taxon>Campylobacterota</taxon>
        <taxon>Epsilonproteobacteria</taxon>
        <taxon>Campylobacterales</taxon>
        <taxon>Hydrogenimonadaceae</taxon>
        <taxon>Hydrogenimonas</taxon>
    </lineage>
</organism>
<reference evidence="1 2" key="1">
    <citation type="submission" date="2016-10" db="EMBL/GenBank/DDBJ databases">
        <authorList>
            <person name="de Groot N.N."/>
        </authorList>
    </citation>
    <scope>NUCLEOTIDE SEQUENCE [LARGE SCALE GENOMIC DNA]</scope>
    <source>
        <strain evidence="1 2">EP1-55-1</strain>
    </source>
</reference>
<dbReference type="OrthoDB" id="5361472at2"/>
<evidence type="ECO:0000313" key="2">
    <source>
        <dbReference type="Proteomes" id="UP000199227"/>
    </source>
</evidence>